<gene>
    <name evidence="1" type="ORF">LMG23994_00352</name>
</gene>
<reference evidence="1 2" key="1">
    <citation type="submission" date="2021-08" db="EMBL/GenBank/DDBJ databases">
        <authorList>
            <person name="Peeters C."/>
        </authorList>
    </citation>
    <scope>NUCLEOTIDE SEQUENCE [LARGE SCALE GENOMIC DNA]</scope>
    <source>
        <strain evidence="1 2">LMG 23994</strain>
    </source>
</reference>
<keyword evidence="2" id="KW-1185">Reference proteome</keyword>
<evidence type="ECO:0008006" key="3">
    <source>
        <dbReference type="Google" id="ProtNLM"/>
    </source>
</evidence>
<proteinExistence type="predicted"/>
<dbReference type="EMBL" id="CAJZAF010000002">
    <property type="protein sequence ID" value="CAG9164519.1"/>
    <property type="molecule type" value="Genomic_DNA"/>
</dbReference>
<name>A0ABM8WB61_9BURK</name>
<dbReference type="Proteomes" id="UP000701702">
    <property type="component" value="Unassembled WGS sequence"/>
</dbReference>
<evidence type="ECO:0000313" key="2">
    <source>
        <dbReference type="Proteomes" id="UP000701702"/>
    </source>
</evidence>
<organism evidence="1 2">
    <name type="scientific">Cupriavidus pinatubonensis</name>
    <dbReference type="NCBI Taxonomy" id="248026"/>
    <lineage>
        <taxon>Bacteria</taxon>
        <taxon>Pseudomonadati</taxon>
        <taxon>Pseudomonadota</taxon>
        <taxon>Betaproteobacteria</taxon>
        <taxon>Burkholderiales</taxon>
        <taxon>Burkholderiaceae</taxon>
        <taxon>Cupriavidus</taxon>
    </lineage>
</organism>
<accession>A0ABM8WB61</accession>
<comment type="caution">
    <text evidence="1">The sequence shown here is derived from an EMBL/GenBank/DDBJ whole genome shotgun (WGS) entry which is preliminary data.</text>
</comment>
<protein>
    <recommendedName>
        <fullName evidence="3">Lipoprotein</fullName>
    </recommendedName>
</protein>
<evidence type="ECO:0000313" key="1">
    <source>
        <dbReference type="EMBL" id="CAG9164519.1"/>
    </source>
</evidence>
<sequence>MPSIYRRTICAMVALVILYVALNSCPSGAPDPEE</sequence>